<dbReference type="InterPro" id="IPR006016">
    <property type="entry name" value="UspA"/>
</dbReference>
<dbReference type="PIRSF" id="PIRSF006276">
    <property type="entry name" value="UspA"/>
    <property type="match status" value="1"/>
</dbReference>
<dbReference type="InterPro" id="IPR006015">
    <property type="entry name" value="Universal_stress_UspA"/>
</dbReference>
<evidence type="ECO:0000256" key="2">
    <source>
        <dbReference type="PIRNR" id="PIRNR006276"/>
    </source>
</evidence>
<keyword evidence="2" id="KW-0963">Cytoplasm</keyword>
<sequence>MFKHLLLAVDGSALAEAAFHKALVLAREMNARATAVRVCPNYHVLTYQVEMLADTREEYVKAAGEEATRYLTGIARQADTAGVPCETTYVVNDHPYEAIIKTAEDKGCDLIVMASHGRRGVQGLLIGSETLKVLTHSKIPVLVYH</sequence>
<dbReference type="GO" id="GO:0005737">
    <property type="term" value="C:cytoplasm"/>
    <property type="evidence" value="ECO:0007669"/>
    <property type="project" value="UniProtKB-SubCell"/>
</dbReference>
<dbReference type="PANTHER" id="PTHR46268:SF15">
    <property type="entry name" value="UNIVERSAL STRESS PROTEIN HP_0031"/>
    <property type="match status" value="1"/>
</dbReference>
<dbReference type="PANTHER" id="PTHR46268">
    <property type="entry name" value="STRESS RESPONSE PROTEIN NHAX"/>
    <property type="match status" value="1"/>
</dbReference>
<feature type="domain" description="UspA" evidence="3">
    <location>
        <begin position="1"/>
        <end position="145"/>
    </location>
</feature>
<gene>
    <name evidence="4" type="ORF">DN412_34590</name>
</gene>
<comment type="caution">
    <text evidence="4">The sequence shown here is derived from an EMBL/GenBank/DDBJ whole genome shotgun (WGS) entry which is preliminary data.</text>
</comment>
<dbReference type="InterPro" id="IPR014729">
    <property type="entry name" value="Rossmann-like_a/b/a_fold"/>
</dbReference>
<dbReference type="SUPFAM" id="SSF52402">
    <property type="entry name" value="Adenine nucleotide alpha hydrolases-like"/>
    <property type="match status" value="1"/>
</dbReference>
<evidence type="ECO:0000313" key="4">
    <source>
        <dbReference type="EMBL" id="RDK05892.1"/>
    </source>
</evidence>
<name>A0A370NJW2_9BURK</name>
<reference evidence="5" key="1">
    <citation type="submission" date="2018-06" db="EMBL/GenBank/DDBJ databases">
        <authorList>
            <person name="Feng T."/>
            <person name="Jeon C.O."/>
        </authorList>
    </citation>
    <scope>NUCLEOTIDE SEQUENCE [LARGE SCALE GENOMIC DNA]</scope>
    <source>
        <strain evidence="5">S23</strain>
    </source>
</reference>
<organism evidence="4 5">
    <name type="scientific">Cupriavidus lacunae</name>
    <dbReference type="NCBI Taxonomy" id="2666307"/>
    <lineage>
        <taxon>Bacteria</taxon>
        <taxon>Pseudomonadati</taxon>
        <taxon>Pseudomonadota</taxon>
        <taxon>Betaproteobacteria</taxon>
        <taxon>Burkholderiales</taxon>
        <taxon>Burkholderiaceae</taxon>
        <taxon>Cupriavidus</taxon>
    </lineage>
</organism>
<evidence type="ECO:0000259" key="3">
    <source>
        <dbReference type="Pfam" id="PF00582"/>
    </source>
</evidence>
<dbReference type="RefSeq" id="WP_115215691.1">
    <property type="nucleotide sequence ID" value="NZ_QKWJ01000079.1"/>
</dbReference>
<dbReference type="PRINTS" id="PR01438">
    <property type="entry name" value="UNVRSLSTRESS"/>
</dbReference>
<evidence type="ECO:0000313" key="5">
    <source>
        <dbReference type="Proteomes" id="UP000255165"/>
    </source>
</evidence>
<dbReference type="AlphaFoldDB" id="A0A370NJW2"/>
<comment type="subcellular location">
    <subcellularLocation>
        <location evidence="2">Cytoplasm</location>
    </subcellularLocation>
</comment>
<dbReference type="EMBL" id="QKWJ01000079">
    <property type="protein sequence ID" value="RDK05892.1"/>
    <property type="molecule type" value="Genomic_DNA"/>
</dbReference>
<protein>
    <recommendedName>
        <fullName evidence="2">Universal stress protein</fullName>
    </recommendedName>
</protein>
<dbReference type="Gene3D" id="3.40.50.620">
    <property type="entry name" value="HUPs"/>
    <property type="match status" value="1"/>
</dbReference>
<dbReference type="Pfam" id="PF00582">
    <property type="entry name" value="Usp"/>
    <property type="match status" value="1"/>
</dbReference>
<accession>A0A370NJW2</accession>
<dbReference type="Proteomes" id="UP000255165">
    <property type="component" value="Unassembled WGS sequence"/>
</dbReference>
<dbReference type="CDD" id="cd00293">
    <property type="entry name" value="USP-like"/>
    <property type="match status" value="1"/>
</dbReference>
<keyword evidence="5" id="KW-1185">Reference proteome</keyword>
<proteinExistence type="inferred from homology"/>
<comment type="similarity">
    <text evidence="1 2">Belongs to the universal stress protein A family.</text>
</comment>
<evidence type="ECO:0000256" key="1">
    <source>
        <dbReference type="ARBA" id="ARBA00008791"/>
    </source>
</evidence>